<evidence type="ECO:0000256" key="1">
    <source>
        <dbReference type="ARBA" id="ARBA00001933"/>
    </source>
</evidence>
<reference evidence="6 7" key="1">
    <citation type="journal article" date="2015" name="Geomicrobiol. J.">
        <title>Caldisalinibacter kiritimatiensis gen. nov., sp. nov., a moderately thermohalophilic thiosulfate-reducing bacterium from a hypersaline microbial mat.</title>
        <authorList>
            <person name="Ben Hania W."/>
            <person name="Joseph M."/>
            <person name="Fiebig A."/>
            <person name="Bunk B."/>
            <person name="Klenk H.-P."/>
            <person name="Fardeau M.-L."/>
            <person name="Spring S."/>
        </authorList>
    </citation>
    <scope>NUCLEOTIDE SEQUENCE [LARGE SCALE GENOMIC DNA]</scope>
    <source>
        <strain evidence="6 7">L21-TH-D2</strain>
    </source>
</reference>
<name>R1CMT5_9FIRM</name>
<dbReference type="EMBL" id="ARZA01000219">
    <property type="protein sequence ID" value="EOC99990.1"/>
    <property type="molecule type" value="Genomic_DNA"/>
</dbReference>
<dbReference type="InterPro" id="IPR043131">
    <property type="entry name" value="BCAT-like_N"/>
</dbReference>
<comment type="caution">
    <text evidence="6">The sequence shown here is derived from an EMBL/GenBank/DDBJ whole genome shotgun (WGS) entry which is preliminary data.</text>
</comment>
<dbReference type="Proteomes" id="UP000013378">
    <property type="component" value="Unassembled WGS sequence"/>
</dbReference>
<dbReference type="Gene3D" id="3.30.470.10">
    <property type="match status" value="1"/>
</dbReference>
<dbReference type="SUPFAM" id="SSF56752">
    <property type="entry name" value="D-aminoacid aminotransferase-like PLP-dependent enzymes"/>
    <property type="match status" value="1"/>
</dbReference>
<dbReference type="GO" id="GO:0008652">
    <property type="term" value="P:amino acid biosynthetic process"/>
    <property type="evidence" value="ECO:0007669"/>
    <property type="project" value="UniProtKB-ARBA"/>
</dbReference>
<sequence length="284" mass="32531">MKGAKKLKNEAILDYYILNGDVYSTDNMDIFNQIGFPSIYEVIRVIDGIPLYFEDHIYRMRKSAELLGYEIFKSNEEIINQISRLIKVNNSPNLNIKLLCSNLTEKNQIILVYFIESHYPTKQMYNRGIHTILFNSERKNPNAKVVNTSFREKVNEKIKAEKAYEAILVNSAGYITEGSRSNIFFVKDNSVYTAPAGDVLLGVTRKRIVALCKNVGINVVEKNVHVDNLDEIDGLFMTGTSVNVLPITTIDNKKYDSVNNEIIKRIGEEYLQDVRGYINLKKKK</sequence>
<dbReference type="InterPro" id="IPR018300">
    <property type="entry name" value="Aminotrans_IV_CS"/>
</dbReference>
<evidence type="ECO:0000313" key="7">
    <source>
        <dbReference type="Proteomes" id="UP000013378"/>
    </source>
</evidence>
<dbReference type="Gene3D" id="3.20.10.10">
    <property type="entry name" value="D-amino Acid Aminotransferase, subunit A, domain 2"/>
    <property type="match status" value="1"/>
</dbReference>
<dbReference type="PANTHER" id="PTHR42743:SF11">
    <property type="entry name" value="AMINODEOXYCHORISMATE LYASE"/>
    <property type="match status" value="1"/>
</dbReference>
<evidence type="ECO:0000256" key="3">
    <source>
        <dbReference type="ARBA" id="ARBA00022898"/>
    </source>
</evidence>
<dbReference type="CDD" id="cd00449">
    <property type="entry name" value="PLPDE_IV"/>
    <property type="match status" value="1"/>
</dbReference>
<dbReference type="InterPro" id="IPR050571">
    <property type="entry name" value="Class-IV_PLP-Dep_Aminotrnsfr"/>
</dbReference>
<dbReference type="PROSITE" id="PS00770">
    <property type="entry name" value="AA_TRANSFER_CLASS_4"/>
    <property type="match status" value="1"/>
</dbReference>
<evidence type="ECO:0000313" key="6">
    <source>
        <dbReference type="EMBL" id="EOC99990.1"/>
    </source>
</evidence>
<proteinExistence type="inferred from homology"/>
<dbReference type="eggNOG" id="COG0115">
    <property type="taxonomic scope" value="Bacteria"/>
</dbReference>
<evidence type="ECO:0000256" key="2">
    <source>
        <dbReference type="ARBA" id="ARBA00009320"/>
    </source>
</evidence>
<keyword evidence="7" id="KW-1185">Reference proteome</keyword>
<dbReference type="PATRIC" id="fig|1304284.3.peg.1947"/>
<comment type="cofactor">
    <cofactor evidence="1 5">
        <name>pyridoxal 5'-phosphate</name>
        <dbReference type="ChEBI" id="CHEBI:597326"/>
    </cofactor>
</comment>
<dbReference type="STRING" id="1304284.L21TH_1982"/>
<keyword evidence="6" id="KW-0032">Aminotransferase</keyword>
<evidence type="ECO:0000256" key="5">
    <source>
        <dbReference type="RuleBase" id="RU004516"/>
    </source>
</evidence>
<keyword evidence="3 5" id="KW-0663">Pyridoxal phosphate</keyword>
<dbReference type="InterPro" id="IPR043132">
    <property type="entry name" value="BCAT-like_C"/>
</dbReference>
<dbReference type="InterPro" id="IPR036038">
    <property type="entry name" value="Aminotransferase-like"/>
</dbReference>
<evidence type="ECO:0000256" key="4">
    <source>
        <dbReference type="RuleBase" id="RU004106"/>
    </source>
</evidence>
<dbReference type="GO" id="GO:0046394">
    <property type="term" value="P:carboxylic acid biosynthetic process"/>
    <property type="evidence" value="ECO:0007669"/>
    <property type="project" value="UniProtKB-ARBA"/>
</dbReference>
<dbReference type="PANTHER" id="PTHR42743">
    <property type="entry name" value="AMINO-ACID AMINOTRANSFERASE"/>
    <property type="match status" value="1"/>
</dbReference>
<gene>
    <name evidence="6" type="ORF">L21TH_1982</name>
</gene>
<accession>R1CMT5</accession>
<dbReference type="FunFam" id="3.20.10.10:FF:000002">
    <property type="entry name" value="D-alanine aminotransferase"/>
    <property type="match status" value="1"/>
</dbReference>
<dbReference type="InterPro" id="IPR001544">
    <property type="entry name" value="Aminotrans_IV"/>
</dbReference>
<keyword evidence="6" id="KW-0808">Transferase</keyword>
<dbReference type="AlphaFoldDB" id="R1CMT5"/>
<dbReference type="EC" id="2.6.1.42" evidence="6"/>
<dbReference type="GO" id="GO:0004084">
    <property type="term" value="F:branched-chain-amino-acid transaminase activity"/>
    <property type="evidence" value="ECO:0007669"/>
    <property type="project" value="UniProtKB-EC"/>
</dbReference>
<organism evidence="6 7">
    <name type="scientific">Caldisalinibacter kiritimatiensis</name>
    <dbReference type="NCBI Taxonomy" id="1304284"/>
    <lineage>
        <taxon>Bacteria</taxon>
        <taxon>Bacillati</taxon>
        <taxon>Bacillota</taxon>
        <taxon>Tissierellia</taxon>
        <taxon>Tissierellales</taxon>
        <taxon>Thermohalobacteraceae</taxon>
        <taxon>Caldisalinibacter</taxon>
    </lineage>
</organism>
<protein>
    <submittedName>
        <fullName evidence="6">Branched-chain amino acid aminotransferase</fullName>
        <ecNumber evidence="6">2.6.1.42</ecNumber>
    </submittedName>
</protein>
<comment type="similarity">
    <text evidence="2 4">Belongs to the class-IV pyridoxal-phosphate-dependent aminotransferase family.</text>
</comment>
<dbReference type="GO" id="GO:0005829">
    <property type="term" value="C:cytosol"/>
    <property type="evidence" value="ECO:0007669"/>
    <property type="project" value="TreeGrafter"/>
</dbReference>
<dbReference type="Pfam" id="PF01063">
    <property type="entry name" value="Aminotran_4"/>
    <property type="match status" value="1"/>
</dbReference>